<feature type="transmembrane region" description="Helical" evidence="1">
    <location>
        <begin position="6"/>
        <end position="25"/>
    </location>
</feature>
<accession>A0ABN9H913</accession>
<evidence type="ECO:0000313" key="2">
    <source>
        <dbReference type="EMBL" id="CAI9618265.1"/>
    </source>
</evidence>
<proteinExistence type="predicted"/>
<keyword evidence="1" id="KW-0472">Membrane</keyword>
<evidence type="ECO:0000313" key="3">
    <source>
        <dbReference type="Proteomes" id="UP001162483"/>
    </source>
</evidence>
<organism evidence="2 3">
    <name type="scientific">Staurois parvus</name>
    <dbReference type="NCBI Taxonomy" id="386267"/>
    <lineage>
        <taxon>Eukaryota</taxon>
        <taxon>Metazoa</taxon>
        <taxon>Chordata</taxon>
        <taxon>Craniata</taxon>
        <taxon>Vertebrata</taxon>
        <taxon>Euteleostomi</taxon>
        <taxon>Amphibia</taxon>
        <taxon>Batrachia</taxon>
        <taxon>Anura</taxon>
        <taxon>Neobatrachia</taxon>
        <taxon>Ranoidea</taxon>
        <taxon>Ranidae</taxon>
        <taxon>Staurois</taxon>
    </lineage>
</organism>
<dbReference type="EMBL" id="CATNWA010020417">
    <property type="protein sequence ID" value="CAI9618265.1"/>
    <property type="molecule type" value="Genomic_DNA"/>
</dbReference>
<reference evidence="2" key="1">
    <citation type="submission" date="2023-05" db="EMBL/GenBank/DDBJ databases">
        <authorList>
            <person name="Stuckert A."/>
        </authorList>
    </citation>
    <scope>NUCLEOTIDE SEQUENCE</scope>
</reference>
<protein>
    <submittedName>
        <fullName evidence="2">Uncharacterized protein</fullName>
    </submittedName>
</protein>
<keyword evidence="1" id="KW-0812">Transmembrane</keyword>
<dbReference type="Proteomes" id="UP001162483">
    <property type="component" value="Unassembled WGS sequence"/>
</dbReference>
<name>A0ABN9H913_9NEOB</name>
<evidence type="ECO:0000256" key="1">
    <source>
        <dbReference type="SAM" id="Phobius"/>
    </source>
</evidence>
<gene>
    <name evidence="2" type="ORF">SPARVUS_LOCUS15656238</name>
</gene>
<keyword evidence="3" id="KW-1185">Reference proteome</keyword>
<comment type="caution">
    <text evidence="2">The sequence shown here is derived from an EMBL/GenBank/DDBJ whole genome shotgun (WGS) entry which is preliminary data.</text>
</comment>
<sequence length="39" mass="4191">MSCQSAPASLLVYGLCCILSTYSCVHNNIRVMIKVTEAA</sequence>
<feature type="non-terminal residue" evidence="2">
    <location>
        <position position="39"/>
    </location>
</feature>
<keyword evidence="1" id="KW-1133">Transmembrane helix</keyword>